<accession>A0A0N4UUB5</accession>
<gene>
    <name evidence="2" type="ORF">EVEC_LOCUS680</name>
</gene>
<keyword evidence="3" id="KW-1185">Reference proteome</keyword>
<reference evidence="2 3" key="2">
    <citation type="submission" date="2018-10" db="EMBL/GenBank/DDBJ databases">
        <authorList>
            <consortium name="Pathogen Informatics"/>
        </authorList>
    </citation>
    <scope>NUCLEOTIDE SEQUENCE [LARGE SCALE GENOMIC DNA]</scope>
</reference>
<evidence type="ECO:0000313" key="2">
    <source>
        <dbReference type="EMBL" id="VDD85537.1"/>
    </source>
</evidence>
<organism evidence="4">
    <name type="scientific">Enterobius vermicularis</name>
    <name type="common">Human pinworm</name>
    <dbReference type="NCBI Taxonomy" id="51028"/>
    <lineage>
        <taxon>Eukaryota</taxon>
        <taxon>Metazoa</taxon>
        <taxon>Ecdysozoa</taxon>
        <taxon>Nematoda</taxon>
        <taxon>Chromadorea</taxon>
        <taxon>Rhabditida</taxon>
        <taxon>Spirurina</taxon>
        <taxon>Oxyuridomorpha</taxon>
        <taxon>Oxyuroidea</taxon>
        <taxon>Oxyuridae</taxon>
        <taxon>Enterobius</taxon>
    </lineage>
</organism>
<dbReference type="Pfam" id="PF00059">
    <property type="entry name" value="Lectin_C"/>
    <property type="match status" value="1"/>
</dbReference>
<feature type="domain" description="C-type lectin" evidence="1">
    <location>
        <begin position="20"/>
        <end position="105"/>
    </location>
</feature>
<dbReference type="SMART" id="SM00034">
    <property type="entry name" value="CLECT"/>
    <property type="match status" value="1"/>
</dbReference>
<name>A0A0N4UUB5_ENTVE</name>
<reference evidence="4" key="1">
    <citation type="submission" date="2017-02" db="UniProtKB">
        <authorList>
            <consortium name="WormBaseParasite"/>
        </authorList>
    </citation>
    <scope>IDENTIFICATION</scope>
</reference>
<evidence type="ECO:0000259" key="1">
    <source>
        <dbReference type="PROSITE" id="PS50041"/>
    </source>
</evidence>
<dbReference type="AlphaFoldDB" id="A0A0N4UUB5"/>
<dbReference type="SUPFAM" id="SSF56436">
    <property type="entry name" value="C-type lectin-like"/>
    <property type="match status" value="1"/>
</dbReference>
<dbReference type="Proteomes" id="UP000274131">
    <property type="component" value="Unassembled WGS sequence"/>
</dbReference>
<protein>
    <submittedName>
        <fullName evidence="4">C-type lectin domain-containing protein</fullName>
    </submittedName>
</protein>
<dbReference type="InterPro" id="IPR016187">
    <property type="entry name" value="CTDL_fold"/>
</dbReference>
<dbReference type="InterPro" id="IPR001304">
    <property type="entry name" value="C-type_lectin-like"/>
</dbReference>
<dbReference type="WBParaSite" id="EVEC_0000096601-mRNA-1">
    <property type="protein sequence ID" value="EVEC_0000096601-mRNA-1"/>
    <property type="gene ID" value="EVEC_0000096601"/>
</dbReference>
<evidence type="ECO:0000313" key="3">
    <source>
        <dbReference type="Proteomes" id="UP000274131"/>
    </source>
</evidence>
<proteinExistence type="predicted"/>
<dbReference type="EMBL" id="UXUI01002236">
    <property type="protein sequence ID" value="VDD85537.1"/>
    <property type="molecule type" value="Genomic_DNA"/>
</dbReference>
<dbReference type="InterPro" id="IPR016186">
    <property type="entry name" value="C-type_lectin-like/link_sf"/>
</dbReference>
<evidence type="ECO:0000313" key="4">
    <source>
        <dbReference type="WBParaSite" id="EVEC_0000096601-mRNA-1"/>
    </source>
</evidence>
<dbReference type="PROSITE" id="PS50041">
    <property type="entry name" value="C_TYPE_LECTIN_2"/>
    <property type="match status" value="1"/>
</dbReference>
<dbReference type="OrthoDB" id="6356110at2759"/>
<dbReference type="CDD" id="cd00037">
    <property type="entry name" value="CLECT"/>
    <property type="match status" value="1"/>
</dbReference>
<dbReference type="Gene3D" id="3.10.100.10">
    <property type="entry name" value="Mannose-Binding Protein A, subunit A"/>
    <property type="match status" value="1"/>
</dbReference>
<sequence>KQQAANCSYPHISVPEIPACYFEVKETGNYSEVSNRCQEHGMHVASVLSKKENDFLLTFLMGKYGNSFEHFLGLTEQGTWEDGSPVSFINGSSRCNVALTRFGWKCRMYTEHSAICKRIKVD</sequence>